<gene>
    <name evidence="2" type="ORF">D9619_011944</name>
</gene>
<feature type="region of interest" description="Disordered" evidence="1">
    <location>
        <begin position="1"/>
        <end position="50"/>
    </location>
</feature>
<dbReference type="EMBL" id="JAACJJ010000044">
    <property type="protein sequence ID" value="KAF5314364.1"/>
    <property type="molecule type" value="Genomic_DNA"/>
</dbReference>
<feature type="compositionally biased region" description="Low complexity" evidence="1">
    <location>
        <begin position="30"/>
        <end position="46"/>
    </location>
</feature>
<evidence type="ECO:0000256" key="1">
    <source>
        <dbReference type="SAM" id="MobiDB-lite"/>
    </source>
</evidence>
<evidence type="ECO:0000313" key="3">
    <source>
        <dbReference type="Proteomes" id="UP000567179"/>
    </source>
</evidence>
<name>A0A8H5B0K4_9AGAR</name>
<dbReference type="Proteomes" id="UP000567179">
    <property type="component" value="Unassembled WGS sequence"/>
</dbReference>
<feature type="compositionally biased region" description="Basic and acidic residues" evidence="1">
    <location>
        <begin position="8"/>
        <end position="29"/>
    </location>
</feature>
<proteinExistence type="predicted"/>
<accession>A0A8H5B0K4</accession>
<evidence type="ECO:0000313" key="2">
    <source>
        <dbReference type="EMBL" id="KAF5314364.1"/>
    </source>
</evidence>
<sequence length="176" mass="19824">MPKASPVRMRDKKESLQKLSHDHQSHDKPSSTAEASDATGGSTSSSRPNFNIIDGHDYAHAEFVEIDKKFKDDVLPNLPIIGGMSLLRLTGPNGPGRKYRGGWRDLFADKTRFDKMKWISMGNMLLMASEARLRLNFGCMFRVWFCPPGLIHIEYDDDGSWSVSDVLDLPKWLLVG</sequence>
<dbReference type="AlphaFoldDB" id="A0A8H5B0K4"/>
<comment type="caution">
    <text evidence="2">The sequence shown here is derived from an EMBL/GenBank/DDBJ whole genome shotgun (WGS) entry which is preliminary data.</text>
</comment>
<dbReference type="OrthoDB" id="3124635at2759"/>
<reference evidence="2 3" key="1">
    <citation type="journal article" date="2020" name="ISME J.">
        <title>Uncovering the hidden diversity of litter-decomposition mechanisms in mushroom-forming fungi.</title>
        <authorList>
            <person name="Floudas D."/>
            <person name="Bentzer J."/>
            <person name="Ahren D."/>
            <person name="Johansson T."/>
            <person name="Persson P."/>
            <person name="Tunlid A."/>
        </authorList>
    </citation>
    <scope>NUCLEOTIDE SEQUENCE [LARGE SCALE GENOMIC DNA]</scope>
    <source>
        <strain evidence="2 3">CBS 101986</strain>
    </source>
</reference>
<protein>
    <submittedName>
        <fullName evidence="2">Uncharacterized protein</fullName>
    </submittedName>
</protein>
<keyword evidence="3" id="KW-1185">Reference proteome</keyword>
<organism evidence="2 3">
    <name type="scientific">Psilocybe cf. subviscida</name>
    <dbReference type="NCBI Taxonomy" id="2480587"/>
    <lineage>
        <taxon>Eukaryota</taxon>
        <taxon>Fungi</taxon>
        <taxon>Dikarya</taxon>
        <taxon>Basidiomycota</taxon>
        <taxon>Agaricomycotina</taxon>
        <taxon>Agaricomycetes</taxon>
        <taxon>Agaricomycetidae</taxon>
        <taxon>Agaricales</taxon>
        <taxon>Agaricineae</taxon>
        <taxon>Strophariaceae</taxon>
        <taxon>Psilocybe</taxon>
    </lineage>
</organism>